<proteinExistence type="predicted"/>
<feature type="chain" id="PRO_5006156163" evidence="1">
    <location>
        <begin position="27"/>
        <end position="356"/>
    </location>
</feature>
<keyword evidence="1" id="KW-0732">Signal</keyword>
<feature type="non-terminal residue" evidence="2">
    <location>
        <position position="356"/>
    </location>
</feature>
<evidence type="ECO:0000313" key="3">
    <source>
        <dbReference type="Proteomes" id="UP000050509"/>
    </source>
</evidence>
<feature type="signal peptide" evidence="1">
    <location>
        <begin position="1"/>
        <end position="26"/>
    </location>
</feature>
<dbReference type="PATRIC" id="fig|186479.3.peg.3061"/>
<gene>
    <name evidence="2" type="ORF">SE17_31145</name>
</gene>
<sequence length="356" mass="38885">MRLSVLVARAGCALAALALAVVPASAAPFDGRRGEFADAAFRSVWARTDDASVRGGRSWYWGPQPWFDYAEFYREGVNGLRTVQYFDKARMEINNPNDRSVQGGATNGLLVVELVSGHLKKGNDPADFEMRPPAAVPVAGNPAADNPNGPAYAAFANIATYDNNGYRDASRLGQPVSASLDSAANIAFRQDLADAHPETAIAQYNSNTGHNIPQVFWNFMNQSGTVLEDGAARTRPLADWLFAMGLPISDAYWVRAKIGAAEKDVLVQLFERRVLTYVPDNPAGFQVEMGNVGQHYFQWRYPNLGQPWAASEPQPPLIFSSNFANRQYYELFAYQPGGNIQLTGNPIHPATIPGTN</sequence>
<dbReference type="EMBL" id="LJCR01001807">
    <property type="protein sequence ID" value="KPV49697.1"/>
    <property type="molecule type" value="Genomic_DNA"/>
</dbReference>
<name>A0A0P9DAU2_9CHLR</name>
<comment type="caution">
    <text evidence="2">The sequence shown here is derived from an EMBL/GenBank/DDBJ whole genome shotgun (WGS) entry which is preliminary data.</text>
</comment>
<evidence type="ECO:0000256" key="1">
    <source>
        <dbReference type="SAM" id="SignalP"/>
    </source>
</evidence>
<keyword evidence="3" id="KW-1185">Reference proteome</keyword>
<dbReference type="AlphaFoldDB" id="A0A0P9DAU2"/>
<evidence type="ECO:0000313" key="2">
    <source>
        <dbReference type="EMBL" id="KPV49697.1"/>
    </source>
</evidence>
<accession>A0A0P9DAU2</accession>
<reference evidence="2 3" key="1">
    <citation type="submission" date="2015-09" db="EMBL/GenBank/DDBJ databases">
        <title>Draft genome sequence of Kouleothrix aurantiaca JCM 19913.</title>
        <authorList>
            <person name="Hemp J."/>
        </authorList>
    </citation>
    <scope>NUCLEOTIDE SEQUENCE [LARGE SCALE GENOMIC DNA]</scope>
    <source>
        <strain evidence="2 3">COM-B</strain>
    </source>
</reference>
<organism evidence="2 3">
    <name type="scientific">Kouleothrix aurantiaca</name>
    <dbReference type="NCBI Taxonomy" id="186479"/>
    <lineage>
        <taxon>Bacteria</taxon>
        <taxon>Bacillati</taxon>
        <taxon>Chloroflexota</taxon>
        <taxon>Chloroflexia</taxon>
        <taxon>Chloroflexales</taxon>
        <taxon>Roseiflexineae</taxon>
        <taxon>Roseiflexaceae</taxon>
        <taxon>Kouleothrix</taxon>
    </lineage>
</organism>
<protein>
    <submittedName>
        <fullName evidence="2">Uncharacterized protein</fullName>
    </submittedName>
</protein>
<dbReference type="Proteomes" id="UP000050509">
    <property type="component" value="Unassembled WGS sequence"/>
</dbReference>